<dbReference type="EMBL" id="JABTEG010000010">
    <property type="protein sequence ID" value="KAG4304192.1"/>
    <property type="molecule type" value="Genomic_DNA"/>
</dbReference>
<reference evidence="1 2" key="1">
    <citation type="journal article" date="2021" name="Commun. Biol.">
        <title>Genomic insights into the host specific adaptation of the Pneumocystis genus.</title>
        <authorList>
            <person name="Cisse O.H."/>
            <person name="Ma L."/>
            <person name="Dekker J.P."/>
            <person name="Khil P.P."/>
            <person name="Youn J.-H."/>
            <person name="Brenchley J.M."/>
            <person name="Blair R."/>
            <person name="Pahar B."/>
            <person name="Chabe M."/>
            <person name="Van Rompay K.K.A."/>
            <person name="Keesler R."/>
            <person name="Sukura A."/>
            <person name="Hirsch V."/>
            <person name="Kutty G."/>
            <person name="Liu Y."/>
            <person name="Peng L."/>
            <person name="Chen J."/>
            <person name="Song J."/>
            <person name="Weissenbacher-Lang C."/>
            <person name="Xu J."/>
            <person name="Upham N.S."/>
            <person name="Stajich J.E."/>
            <person name="Cuomo C.A."/>
            <person name="Cushion M.T."/>
            <person name="Kovacs J.A."/>
        </authorList>
    </citation>
    <scope>NUCLEOTIDE SEQUENCE [LARGE SCALE GENOMIC DNA]</scope>
    <source>
        <strain evidence="1 2">RABM</strain>
    </source>
</reference>
<evidence type="ECO:0000313" key="2">
    <source>
        <dbReference type="Proteomes" id="UP000768646"/>
    </source>
</evidence>
<comment type="caution">
    <text evidence="1">The sequence shown here is derived from an EMBL/GenBank/DDBJ whole genome shotgun (WGS) entry which is preliminary data.</text>
</comment>
<dbReference type="Proteomes" id="UP000768646">
    <property type="component" value="Unassembled WGS sequence"/>
</dbReference>
<proteinExistence type="predicted"/>
<gene>
    <name evidence="1" type="ORF">PORY_002373</name>
</gene>
<organism evidence="1 2">
    <name type="scientific">Pneumocystis oryctolagi</name>
    <dbReference type="NCBI Taxonomy" id="42067"/>
    <lineage>
        <taxon>Eukaryota</taxon>
        <taxon>Fungi</taxon>
        <taxon>Dikarya</taxon>
        <taxon>Ascomycota</taxon>
        <taxon>Taphrinomycotina</taxon>
        <taxon>Pneumocystomycetes</taxon>
        <taxon>Pneumocystaceae</taxon>
        <taxon>Pneumocystis</taxon>
    </lineage>
</organism>
<keyword evidence="2" id="KW-1185">Reference proteome</keyword>
<evidence type="ECO:0000313" key="1">
    <source>
        <dbReference type="EMBL" id="KAG4304192.1"/>
    </source>
</evidence>
<sequence length="1988" mass="230970">MTILQIDLTKFEYINKEEKAFALFNTLLEFSEELENLELKQLNENQTEILHVLYQFIKPEILVPSRIIRNQLGRCFQVVFSRGDCITLFDTFNILLKNILLPETKYNDLYIKWTILVIFKHIYLASGNKLSIHLNDTIDVVLKIFKISNNIPELRGSCFETLSEALNSYERILDENNSKRIFKFIKSGLSDEADIVKLKALICFKEFLKTCTPISGCTGIESIKTIVIKFIDKLDFSIHDQAAKILAISLILNSKFFSKDSDLFFKKNEETQMSNSETNTLPTLKEYRYSSDSKKISPFSLKHILDIYAKHMTNSHIERFIINIYSEFLEHCEKDWILNNYRFIIKNHICDIAHMVDNIKDKQKISTTRNIICNLLDLMRKKMDETSQFKALKILNNEYLSIWLHKESLTQAKKVVLTSILYELSRLILTLNCTINIIHESIRNNLLFILNCPSLTVQKYASWCIECFLIVIPNDMEYLANFCLKCIKEFICTDINTIDSLSKLRVRGHALALSRLICIGKKNPLYISSDIFSEIFSISYSILKQTTNTIQTVIIPIQIAWILISSLMKLESCFVRNYLSQLFTLWENTLLKHSTTSFSTEINITEILFLLYTQEYALGSIFSFLLYNKELLTTNVLKKINTMINEANTIFILFSKRKKNSTFLDKHVQLSQETLEIMVQKRILQCYLLILWRNPTDPIQSGLVSHLITNFANPSTSMIKNTSDYRSCYLQFDRSTDGILSFIHLQNFSDHQENHKINNNNILKNHVLINSDNINLNSQENNSLKFHDIFSSFEEVPLNELSIYIEIIDLSILLFGIIFLNQSNKIKESILEQLITFITFSSETKYFQQRNAVICNSNIAILIILRFIENNESQINNLKNTKTIDLMEQIAKYGTNSYNSSIRKISCETIGRLSCFKEKENIFSIIKFYIKQVIEKDDPNIRSTNALCLGRILNHCGKMLSISYISKILDILQSLSVDRHPEVCFWALESITIGIQSFGPSISLYCLNILNIISKIYSEIDYNINDVSVVTCDLSFKSAILSNLAKCLNAIVNIFGPDLQKNIEAKKIVSMLIKGLLLENDEDVLTAAIYCTQHILLFSSDLLNPYLLIKLLQKNIMSKHRKLADASIRSLYQLMQRSTLNIFKLGQNNLDTCIWLAYDLSPEHQELKNIIEIWLHHTLDSQQDYWIQLCLKFFEKKNINKITQKFEDIDISPQNEFSNFKTNKSHSLNSIQKKLRNLRWQTQKLILQCINNLFPYTESFLENNSDSQVHPSILHLSSNVSSLIKIGFIASTSKNYNIRLEGLKIIQKIIKVFSPLKDPYFPTSSLLEQYEAQLISAIIPSFSSESTPEIAALAIHICPYFLTSGILKEISKTGRIVKLLISSLLNLKNIENTVLIGDMECSNKKFQFILKLSIISSWAELQIASQSKTYLNSIIKPNIELLASLWIISLNDYAKFYFSTYELSNDLTYLTSQSTDFYKIFMNINNNELFEICSTFWINVIYAVTILLESNEKIIFKTIEWYKLNILKITKLNKITSDKNNSKLFFLLFGLCFEALLHFISNKKVINTNKQKLYILLALEKILNTPLYNEIIYYNLIFSELVTLLRKLLLMEHSVIQMLIIRITTNLINNFPEKNKKNRNKYYKNKFKNLQENTSKHSEQLFQLSKIIILPFIIYFKNLNSINDLKTYNENISKLLIYSLESYIKTIKIFPLMTQYDLYDYTFFIILKLYYDKNSYDLIPKILPLVKIICEDILIISKTNKKNFKVLQNLIENVIERIIKIIKNSSSTWNYGLLLITTIITTTGQILSPKSKSLQKYFNLFIEPLTDDKTRILIHCMKSLLRSSFYNIQRYVFQCILSASLNIIRKAHLDLKKSFTFDMGTNACDIIIDLIKNISKNDQQYIAIITIIPVLVRFASIKELELKHKREISFKLLSLIACYSKNFHQILQEIPEKDSDMLRKLFKSTTHSNIPINLDQEPKISLKKKFIN</sequence>
<accession>A0ACB7CAV0</accession>
<name>A0ACB7CAV0_9ASCO</name>
<protein>
    <submittedName>
        <fullName evidence="1">Uncharacterized protein</fullName>
    </submittedName>
</protein>